<protein>
    <submittedName>
        <fullName evidence="1">Carbon monoxide dehydrogenase</fullName>
    </submittedName>
</protein>
<dbReference type="PANTHER" id="PTHR38588:SF1">
    <property type="entry name" value="BLL0334 PROTEIN"/>
    <property type="match status" value="1"/>
</dbReference>
<reference evidence="1 2" key="1">
    <citation type="journal article" date="2019" name="Environ. Microbiol.">
        <title>Species interactions and distinct microbial communities in high Arctic permafrost affected cryosols are associated with the CH4 and CO2 gas fluxes.</title>
        <authorList>
            <person name="Altshuler I."/>
            <person name="Hamel J."/>
            <person name="Turney S."/>
            <person name="Magnuson E."/>
            <person name="Levesque R."/>
            <person name="Greer C."/>
            <person name="Whyte L.G."/>
        </authorList>
    </citation>
    <scope>NUCLEOTIDE SEQUENCE [LARGE SCALE GENOMIC DNA]</scope>
    <source>
        <strain evidence="1 2">S5.1</strain>
    </source>
</reference>
<dbReference type="SUPFAM" id="SSF55961">
    <property type="entry name" value="Bet v1-like"/>
    <property type="match status" value="1"/>
</dbReference>
<accession>A0A502C9N9</accession>
<dbReference type="OrthoDB" id="9787428at2"/>
<dbReference type="CDD" id="cd05018">
    <property type="entry name" value="CoxG"/>
    <property type="match status" value="1"/>
</dbReference>
<dbReference type="InterPro" id="IPR023393">
    <property type="entry name" value="START-like_dom_sf"/>
</dbReference>
<name>A0A502C9N9_9SPHN</name>
<gene>
    <name evidence="1" type="ORF">EAH84_14105</name>
</gene>
<evidence type="ECO:0000313" key="1">
    <source>
        <dbReference type="EMBL" id="TPG08456.1"/>
    </source>
</evidence>
<organism evidence="1 2">
    <name type="scientific">Sphingomonas oligophenolica</name>
    <dbReference type="NCBI Taxonomy" id="301154"/>
    <lineage>
        <taxon>Bacteria</taxon>
        <taxon>Pseudomonadati</taxon>
        <taxon>Pseudomonadota</taxon>
        <taxon>Alphaproteobacteria</taxon>
        <taxon>Sphingomonadales</taxon>
        <taxon>Sphingomonadaceae</taxon>
        <taxon>Sphingomonas</taxon>
    </lineage>
</organism>
<proteinExistence type="predicted"/>
<keyword evidence="2" id="KW-1185">Reference proteome</keyword>
<dbReference type="Gene3D" id="3.30.530.20">
    <property type="match status" value="1"/>
</dbReference>
<dbReference type="AlphaFoldDB" id="A0A502C9N9"/>
<comment type="caution">
    <text evidence="1">The sequence shown here is derived from an EMBL/GenBank/DDBJ whole genome shotgun (WGS) entry which is preliminary data.</text>
</comment>
<sequence>MQMNGERQIPATRDQVWVALNDPAVLQASIPGCESVERIGEHELQAVARVKIGPMSARFSGKVTLSELDPPNGYTITGEGQGGAAGFAKGGAHVALQSMDHGTLLRFDVQAQVGGKMAQIGARLIDATAKSLADQFFDRFAGHFADADAPQAELSTAPVRASPWRRLLTRIGGWLARRR</sequence>
<dbReference type="RefSeq" id="WP_140872643.1">
    <property type="nucleotide sequence ID" value="NZ_RCZK01000016.1"/>
</dbReference>
<dbReference type="Proteomes" id="UP000318413">
    <property type="component" value="Unassembled WGS sequence"/>
</dbReference>
<evidence type="ECO:0000313" key="2">
    <source>
        <dbReference type="Proteomes" id="UP000318413"/>
    </source>
</evidence>
<dbReference type="InterPro" id="IPR010419">
    <property type="entry name" value="CO_DH_gsu"/>
</dbReference>
<dbReference type="PANTHER" id="PTHR38588">
    <property type="entry name" value="BLL0334 PROTEIN"/>
    <property type="match status" value="1"/>
</dbReference>
<dbReference type="Pfam" id="PF06240">
    <property type="entry name" value="COXG"/>
    <property type="match status" value="1"/>
</dbReference>
<dbReference type="EMBL" id="RCZK01000016">
    <property type="protein sequence ID" value="TPG08456.1"/>
    <property type="molecule type" value="Genomic_DNA"/>
</dbReference>